<evidence type="ECO:0000256" key="2">
    <source>
        <dbReference type="ARBA" id="ARBA00022630"/>
    </source>
</evidence>
<organism evidence="5 6">
    <name type="scientific">Komagataeibacter melaceti</name>
    <dbReference type="NCBI Taxonomy" id="2766577"/>
    <lineage>
        <taxon>Bacteria</taxon>
        <taxon>Pseudomonadati</taxon>
        <taxon>Pseudomonadota</taxon>
        <taxon>Alphaproteobacteria</taxon>
        <taxon>Acetobacterales</taxon>
        <taxon>Acetobacteraceae</taxon>
        <taxon>Komagataeibacter</taxon>
    </lineage>
</organism>
<keyword evidence="6" id="KW-1185">Reference proteome</keyword>
<proteinExistence type="predicted"/>
<protein>
    <submittedName>
        <fullName evidence="5">Monooxygenase</fullName>
    </submittedName>
</protein>
<keyword evidence="3" id="KW-0274">FAD</keyword>
<dbReference type="AlphaFoldDB" id="A0A371Z4M4"/>
<evidence type="ECO:0000256" key="3">
    <source>
        <dbReference type="ARBA" id="ARBA00022827"/>
    </source>
</evidence>
<dbReference type="Gene3D" id="3.50.50.60">
    <property type="entry name" value="FAD/NAD(P)-binding domain"/>
    <property type="match status" value="1"/>
</dbReference>
<sequence>MSNPVLVVGAGPVGLTMAAELARYRVPVRLIDRMPARTDQSRALAVWSRTLELLGVAGCADAFVAAGLHAKAVGIHAGGKILARVTFDGIASPFNYLLMIPQSETERLLEDHFRSLGGQVERGTELTGFVDGGHSVSCTLKHAGGESETVEAAWLIGCDGAHSTVRRMLGLQFEGDTLPTGFIVADVHVTGLTMPPDELAIFWHPEGAVMFFPVMPGRYRIIADIGSAALHVPDLKEVQAIVDRRGPGGVILSDPVWLSDFGVNERTVRDYRAGRVFLAGDAAHVHSPAGGQGMNMGMQDAFNLAWKLALVIRQEACPALLDSYGIERRAVARQILAQSGRMTRIVLLASPLAQRLRGFVVRDLFKIPEVRRAVANRLSGIMIAYPDSPLNMGCATGLRGAWPGQRFDADFTIGAGRLPRFTLVATDDAEAQAMIARHSALLEPEIRQPLDGKGIWLVRPDGYVAATARSGNWPVIEKALMRIAV</sequence>
<feature type="domain" description="FAD-binding" evidence="4">
    <location>
        <begin position="4"/>
        <end position="338"/>
    </location>
</feature>
<evidence type="ECO:0000313" key="6">
    <source>
        <dbReference type="Proteomes" id="UP000262371"/>
    </source>
</evidence>
<dbReference type="Proteomes" id="UP000262371">
    <property type="component" value="Unassembled WGS sequence"/>
</dbReference>
<dbReference type="InterPro" id="IPR050641">
    <property type="entry name" value="RIFMO-like"/>
</dbReference>
<dbReference type="GO" id="GO:0016709">
    <property type="term" value="F:oxidoreductase activity, acting on paired donors, with incorporation or reduction of molecular oxygen, NAD(P)H as one donor, and incorporation of one atom of oxygen"/>
    <property type="evidence" value="ECO:0007669"/>
    <property type="project" value="UniProtKB-ARBA"/>
</dbReference>
<dbReference type="PRINTS" id="PR00420">
    <property type="entry name" value="RNGMNOXGNASE"/>
</dbReference>
<name>A0A371Z4M4_9PROT</name>
<keyword evidence="5" id="KW-0560">Oxidoreductase</keyword>
<dbReference type="PANTHER" id="PTHR43004">
    <property type="entry name" value="TRK SYSTEM POTASSIUM UPTAKE PROTEIN"/>
    <property type="match status" value="1"/>
</dbReference>
<gene>
    <name evidence="5" type="ORF">DY926_00765</name>
</gene>
<dbReference type="SUPFAM" id="SSF51905">
    <property type="entry name" value="FAD/NAD(P)-binding domain"/>
    <property type="match status" value="1"/>
</dbReference>
<dbReference type="OrthoDB" id="9791689at2"/>
<dbReference type="InterPro" id="IPR002938">
    <property type="entry name" value="FAD-bd"/>
</dbReference>
<comment type="cofactor">
    <cofactor evidence="1">
        <name>FAD</name>
        <dbReference type="ChEBI" id="CHEBI:57692"/>
    </cofactor>
</comment>
<dbReference type="Pfam" id="PF01494">
    <property type="entry name" value="FAD_binding_3"/>
    <property type="match status" value="1"/>
</dbReference>
<dbReference type="GO" id="GO:0071949">
    <property type="term" value="F:FAD binding"/>
    <property type="evidence" value="ECO:0007669"/>
    <property type="project" value="InterPro"/>
</dbReference>
<keyword evidence="5" id="KW-0503">Monooxygenase</keyword>
<reference evidence="5 6" key="1">
    <citation type="submission" date="2018-08" db="EMBL/GenBank/DDBJ databases">
        <title>Komagataeibacter sp. AV 382.</title>
        <authorList>
            <person name="Skraban J."/>
            <person name="Trcek J."/>
        </authorList>
    </citation>
    <scope>NUCLEOTIDE SEQUENCE [LARGE SCALE GENOMIC DNA]</scope>
    <source>
        <strain evidence="5 6">AV 382</strain>
    </source>
</reference>
<dbReference type="RefSeq" id="WP_116701667.1">
    <property type="nucleotide sequence ID" value="NZ_QUWV01000004.1"/>
</dbReference>
<dbReference type="InterPro" id="IPR036188">
    <property type="entry name" value="FAD/NAD-bd_sf"/>
</dbReference>
<evidence type="ECO:0000256" key="1">
    <source>
        <dbReference type="ARBA" id="ARBA00001974"/>
    </source>
</evidence>
<evidence type="ECO:0000259" key="4">
    <source>
        <dbReference type="Pfam" id="PF01494"/>
    </source>
</evidence>
<keyword evidence="2" id="KW-0285">Flavoprotein</keyword>
<dbReference type="Gene3D" id="3.30.70.2450">
    <property type="match status" value="1"/>
</dbReference>
<accession>A0A371Z4M4</accession>
<comment type="caution">
    <text evidence="5">The sequence shown here is derived from an EMBL/GenBank/DDBJ whole genome shotgun (WGS) entry which is preliminary data.</text>
</comment>
<evidence type="ECO:0000313" key="5">
    <source>
        <dbReference type="EMBL" id="RFD21443.1"/>
    </source>
</evidence>
<dbReference type="EMBL" id="QUWV01000004">
    <property type="protein sequence ID" value="RFD21443.1"/>
    <property type="molecule type" value="Genomic_DNA"/>
</dbReference>
<dbReference type="PANTHER" id="PTHR43004:SF19">
    <property type="entry name" value="BINDING MONOOXYGENASE, PUTATIVE (JCVI)-RELATED"/>
    <property type="match status" value="1"/>
</dbReference>